<name>A0ACC6P334_9BURK</name>
<keyword evidence="1" id="KW-0808">Transferase</keyword>
<evidence type="ECO:0000313" key="2">
    <source>
        <dbReference type="Proteomes" id="UP001364695"/>
    </source>
</evidence>
<dbReference type="EMBL" id="JAWDIE010000013">
    <property type="protein sequence ID" value="MEJ7138614.1"/>
    <property type="molecule type" value="Genomic_DNA"/>
</dbReference>
<protein>
    <submittedName>
        <fullName evidence="1">Histidine kinase</fullName>
    </submittedName>
</protein>
<keyword evidence="1" id="KW-0418">Kinase</keyword>
<comment type="caution">
    <text evidence="1">The sequence shown here is derived from an EMBL/GenBank/DDBJ whole genome shotgun (WGS) entry which is preliminary data.</text>
</comment>
<dbReference type="Proteomes" id="UP001364695">
    <property type="component" value="Unassembled WGS sequence"/>
</dbReference>
<evidence type="ECO:0000313" key="1">
    <source>
        <dbReference type="EMBL" id="MEJ7138614.1"/>
    </source>
</evidence>
<gene>
    <name evidence="1" type="ORF">RV045_09270</name>
</gene>
<accession>A0ACC6P334</accession>
<keyword evidence="2" id="KW-1185">Reference proteome</keyword>
<sequence>MPSSPSPAAALYRPALAQATGLLRALALTLGSSVLALLAMADGRPTLDVLAASGFALWRILVGTLLVWLGLAASQRLWPAWPPRVRWGGLLLLCALVALGVDTAGGLIQIPPQPLLAVALAWAWATPLALWQDAALRVQPPLEAQRRLDELQARIRPHFLFNTLNSALALVTLDPPRAERVLEDLSDLIRATLDQPASAVTLADELRLGHQYLDIETLRFGDGRLRVQWTVDESVTHARLPALTLQPLLENAVRHGVDPDPAGGEIRVQVRRHLGAAEVLIRNSRPDPALPAPPPGRGMALDNVRQRLRLMHDLAAALDVRQAADHFEVRLVLPLDA</sequence>
<organism evidence="1 2">
    <name type="scientific">Amphibiibacter pelophylacis</name>
    <dbReference type="NCBI Taxonomy" id="1799477"/>
    <lineage>
        <taxon>Bacteria</taxon>
        <taxon>Pseudomonadati</taxon>
        <taxon>Pseudomonadota</taxon>
        <taxon>Betaproteobacteria</taxon>
        <taxon>Burkholderiales</taxon>
        <taxon>Sphaerotilaceae</taxon>
        <taxon>Amphibiibacter</taxon>
    </lineage>
</organism>
<proteinExistence type="predicted"/>
<reference evidence="1" key="1">
    <citation type="submission" date="2023-10" db="EMBL/GenBank/DDBJ databases">
        <title>Amphibacter perezi, gen. nov., sp. nov. a novel taxa of the family Comamonadaceae, class Betaproteobacteria isolated from the skin microbiota of Pelophylax perezi from different populations.</title>
        <authorList>
            <person name="Costa S."/>
            <person name="Proenca D.N."/>
            <person name="Lopes I."/>
            <person name="Morais P.V."/>
        </authorList>
    </citation>
    <scope>NUCLEOTIDE SEQUENCE</scope>
    <source>
        <strain evidence="1">SL12-8</strain>
    </source>
</reference>